<evidence type="ECO:0000313" key="1">
    <source>
        <dbReference type="EMBL" id="JAE05503.1"/>
    </source>
</evidence>
<sequence length="77" mass="8551">MSKILFFTGVTASVKVAPSWVSVHLIRPLGEVQRVCSRYQAQSPSLLPHSPNLSSELPLSSSCPLLYPRARHTAHRR</sequence>
<name>A0A0A9FB72_ARUDO</name>
<proteinExistence type="predicted"/>
<reference evidence="1" key="1">
    <citation type="submission" date="2014-09" db="EMBL/GenBank/DDBJ databases">
        <authorList>
            <person name="Magalhaes I.L.F."/>
            <person name="Oliveira U."/>
            <person name="Santos F.R."/>
            <person name="Vidigal T.H.D.A."/>
            <person name="Brescovit A.D."/>
            <person name="Santos A.J."/>
        </authorList>
    </citation>
    <scope>NUCLEOTIDE SEQUENCE</scope>
    <source>
        <tissue evidence="1">Shoot tissue taken approximately 20 cm above the soil surface</tissue>
    </source>
</reference>
<dbReference type="AlphaFoldDB" id="A0A0A9FB72"/>
<dbReference type="EMBL" id="GBRH01192393">
    <property type="protein sequence ID" value="JAE05503.1"/>
    <property type="molecule type" value="Transcribed_RNA"/>
</dbReference>
<accession>A0A0A9FB72</accession>
<reference evidence="1" key="2">
    <citation type="journal article" date="2015" name="Data Brief">
        <title>Shoot transcriptome of the giant reed, Arundo donax.</title>
        <authorList>
            <person name="Barrero R.A."/>
            <person name="Guerrero F.D."/>
            <person name="Moolhuijzen P."/>
            <person name="Goolsby J.A."/>
            <person name="Tidwell J."/>
            <person name="Bellgard S.E."/>
            <person name="Bellgard M.I."/>
        </authorList>
    </citation>
    <scope>NUCLEOTIDE SEQUENCE</scope>
    <source>
        <tissue evidence="1">Shoot tissue taken approximately 20 cm above the soil surface</tissue>
    </source>
</reference>
<organism evidence="1">
    <name type="scientific">Arundo donax</name>
    <name type="common">Giant reed</name>
    <name type="synonym">Donax arundinaceus</name>
    <dbReference type="NCBI Taxonomy" id="35708"/>
    <lineage>
        <taxon>Eukaryota</taxon>
        <taxon>Viridiplantae</taxon>
        <taxon>Streptophyta</taxon>
        <taxon>Embryophyta</taxon>
        <taxon>Tracheophyta</taxon>
        <taxon>Spermatophyta</taxon>
        <taxon>Magnoliopsida</taxon>
        <taxon>Liliopsida</taxon>
        <taxon>Poales</taxon>
        <taxon>Poaceae</taxon>
        <taxon>PACMAD clade</taxon>
        <taxon>Arundinoideae</taxon>
        <taxon>Arundineae</taxon>
        <taxon>Arundo</taxon>
    </lineage>
</organism>
<protein>
    <submittedName>
        <fullName evidence="1">Uncharacterized protein</fullName>
    </submittedName>
</protein>